<dbReference type="PANTHER" id="PTHR12192:SF2">
    <property type="entry name" value="GLUTATHIONE-SPECIFIC GAMMA-GLUTAMYLCYCLOTRANSFERASE 2"/>
    <property type="match status" value="1"/>
</dbReference>
<dbReference type="AlphaFoldDB" id="A0A934QGQ8"/>
<protein>
    <recommendedName>
        <fullName evidence="1">glutathione-specific gamma-glutamylcyclotransferase</fullName>
        <ecNumber evidence="1">4.3.2.7</ecNumber>
    </recommendedName>
</protein>
<dbReference type="GO" id="GO:0061928">
    <property type="term" value="F:glutathione specific gamma-glutamylcyclotransferase activity"/>
    <property type="evidence" value="ECO:0007669"/>
    <property type="project" value="UniProtKB-EC"/>
</dbReference>
<dbReference type="Gene3D" id="3.10.490.10">
    <property type="entry name" value="Gamma-glutamyl cyclotransferase-like"/>
    <property type="match status" value="1"/>
</dbReference>
<reference evidence="4" key="2">
    <citation type="journal article" date="2020" name="Microorganisms">
        <title>Osmotic Adaptation and Compatible Solute Biosynthesis of Phototrophic Bacteria as Revealed from Genome Analyses.</title>
        <authorList>
            <person name="Imhoff J.F."/>
            <person name="Rahn T."/>
            <person name="Kunzel S."/>
            <person name="Keller A."/>
            <person name="Neulinger S.C."/>
        </authorList>
    </citation>
    <scope>NUCLEOTIDE SEQUENCE</scope>
    <source>
        <strain evidence="4">DSM 9154</strain>
    </source>
</reference>
<name>A0A934QGQ8_9PROT</name>
<evidence type="ECO:0000256" key="3">
    <source>
        <dbReference type="SAM" id="MobiDB-lite"/>
    </source>
</evidence>
<evidence type="ECO:0000256" key="1">
    <source>
        <dbReference type="ARBA" id="ARBA00012344"/>
    </source>
</evidence>
<dbReference type="Proteomes" id="UP000778970">
    <property type="component" value="Unassembled WGS sequence"/>
</dbReference>
<sequence length="242" mass="26352">MAAAAGGLRLMEGLRPPAAAPPVQLGNQPAVQPGRSATRNPFAASGSQKSRSLTDTHSHPDHPPSPDDQVLSSISPAAACPCVPVAEHRPARLHGYHRDFRLRMTHGRGSPEAPGLMLALTGGGSCRGVALRLPPQNLRAELLLIWRREMLTGVYVPRWVALATPGERVWALAFVANKRSERYIPRPDEATAAEYLRTGRGALGTCAVYLDKTVQDLRAWGLHDRRLERLHRRVFAQAEPGE</sequence>
<accession>A0A934QGQ8</accession>
<comment type="caution">
    <text evidence="4">The sequence shown here is derived from an EMBL/GenBank/DDBJ whole genome shotgun (WGS) entry which is preliminary data.</text>
</comment>
<feature type="compositionally biased region" description="Polar residues" evidence="3">
    <location>
        <begin position="25"/>
        <end position="51"/>
    </location>
</feature>
<dbReference type="InterPro" id="IPR013024">
    <property type="entry name" value="GGCT-like"/>
</dbReference>
<dbReference type="GO" id="GO:0005737">
    <property type="term" value="C:cytoplasm"/>
    <property type="evidence" value="ECO:0007669"/>
    <property type="project" value="TreeGrafter"/>
</dbReference>
<organism evidence="4 5">
    <name type="scientific">Rhodovibrio salinarum</name>
    <dbReference type="NCBI Taxonomy" id="1087"/>
    <lineage>
        <taxon>Bacteria</taxon>
        <taxon>Pseudomonadati</taxon>
        <taxon>Pseudomonadota</taxon>
        <taxon>Alphaproteobacteria</taxon>
        <taxon>Rhodospirillales</taxon>
        <taxon>Rhodovibrionaceae</taxon>
        <taxon>Rhodovibrio</taxon>
    </lineage>
</organism>
<dbReference type="EC" id="4.3.2.7" evidence="1"/>
<dbReference type="Pfam" id="PF04752">
    <property type="entry name" value="ChaC"/>
    <property type="match status" value="1"/>
</dbReference>
<proteinExistence type="predicted"/>
<keyword evidence="2" id="KW-0456">Lyase</keyword>
<evidence type="ECO:0000256" key="2">
    <source>
        <dbReference type="ARBA" id="ARBA00023239"/>
    </source>
</evidence>
<dbReference type="InterPro" id="IPR006840">
    <property type="entry name" value="ChaC"/>
</dbReference>
<keyword evidence="5" id="KW-1185">Reference proteome</keyword>
<dbReference type="EMBL" id="NRRE01000012">
    <property type="protein sequence ID" value="MBK1696245.1"/>
    <property type="molecule type" value="Genomic_DNA"/>
</dbReference>
<evidence type="ECO:0000313" key="5">
    <source>
        <dbReference type="Proteomes" id="UP000778970"/>
    </source>
</evidence>
<evidence type="ECO:0000313" key="4">
    <source>
        <dbReference type="EMBL" id="MBK1696245.1"/>
    </source>
</evidence>
<dbReference type="PANTHER" id="PTHR12192">
    <property type="entry name" value="CATION TRANSPORT PROTEIN CHAC-RELATED"/>
    <property type="match status" value="1"/>
</dbReference>
<dbReference type="InterPro" id="IPR036568">
    <property type="entry name" value="GGCT-like_sf"/>
</dbReference>
<dbReference type="SUPFAM" id="SSF110857">
    <property type="entry name" value="Gamma-glutamyl cyclotransferase-like"/>
    <property type="match status" value="1"/>
</dbReference>
<gene>
    <name evidence="4" type="ORF">CKO21_03190</name>
</gene>
<dbReference type="CDD" id="cd06661">
    <property type="entry name" value="GGCT_like"/>
    <property type="match status" value="1"/>
</dbReference>
<feature type="region of interest" description="Disordered" evidence="3">
    <location>
        <begin position="14"/>
        <end position="72"/>
    </location>
</feature>
<feature type="compositionally biased region" description="Basic and acidic residues" evidence="3">
    <location>
        <begin position="52"/>
        <end position="65"/>
    </location>
</feature>
<reference evidence="4" key="1">
    <citation type="submission" date="2017-08" db="EMBL/GenBank/DDBJ databases">
        <authorList>
            <person name="Imhoff J.F."/>
            <person name="Rahn T."/>
            <person name="Kuenzel S."/>
            <person name="Neulinger S.C."/>
        </authorList>
    </citation>
    <scope>NUCLEOTIDE SEQUENCE</scope>
    <source>
        <strain evidence="4">DSM 9154</strain>
    </source>
</reference>
<dbReference type="GO" id="GO:0006751">
    <property type="term" value="P:glutathione catabolic process"/>
    <property type="evidence" value="ECO:0007669"/>
    <property type="project" value="InterPro"/>
</dbReference>